<evidence type="ECO:0000259" key="4">
    <source>
        <dbReference type="PROSITE" id="PS50853"/>
    </source>
</evidence>
<name>A0A9J7LW68_BRAFL</name>
<dbReference type="Pfam" id="PF00531">
    <property type="entry name" value="Death"/>
    <property type="match status" value="1"/>
</dbReference>
<feature type="domain" description="Fibronectin type-III" evidence="4">
    <location>
        <begin position="154"/>
        <end position="254"/>
    </location>
</feature>
<reference evidence="6" key="2">
    <citation type="submission" date="2025-08" db="UniProtKB">
        <authorList>
            <consortium name="RefSeq"/>
        </authorList>
    </citation>
    <scope>IDENTIFICATION</scope>
    <source>
        <strain evidence="6">S238N-H82</strain>
        <tissue evidence="6">Testes</tissue>
    </source>
</reference>
<dbReference type="SMART" id="SM00005">
    <property type="entry name" value="DEATH"/>
    <property type="match status" value="1"/>
</dbReference>
<sequence length="545" mass="61514">MAGPGRNSRMDLRSADQRRLRQSPTESPERHTAQTKGKRARATTNEQTTVSKRTKTSDLQKAFKTVEEKMHYKWEELGNRLDLAYNYIQGIRLKHREDPAKCCRAMLEQWRGANGKDATLEMLCKAIRECNCVHVAEQIEGADGDLRYSGQPDAPEDVEVVKTTESWIKIKWAPPATCEDGLMMGYMVEYSVAGSRVWTIAHEQHCLSNDTREFEVGHLTKNKQYHFRVSTVNRNGAKSEPAYSAWGIAKTQGKPGTPRNLRVIDVDRVEGTVSLEWLKPEDNGGYRISSYIVEKSYRRPWEVWDTCIQVSGQQCRVKQIRPIEGHRFRVSARNSKGYQSDPSDMVDPELRVRVDVAGAHHNREAAQDALWEGAFGNQGLKGKTVEKGSIIYVYSCKDIGGLREVWDMYCRGEVRQYFQKLLVTEQVLRACGASKVELEVTIDPKDVRSCCIHLLLTRPSPHGYRVLKTPTDDDFALMKEIDATITDSSSVIALGELRRKRRPSATGSLGLETCTTFSSKLAGAALMFGMHHYSTTRASKTEIGD</sequence>
<dbReference type="KEGG" id="bfo:118425494"/>
<dbReference type="CDD" id="cd00063">
    <property type="entry name" value="FN3"/>
    <property type="match status" value="2"/>
</dbReference>
<dbReference type="CDD" id="cd01670">
    <property type="entry name" value="Death"/>
    <property type="match status" value="1"/>
</dbReference>
<feature type="domain" description="Fibronectin type-III" evidence="4">
    <location>
        <begin position="257"/>
        <end position="355"/>
    </location>
</feature>
<dbReference type="Gene3D" id="2.60.40.10">
    <property type="entry name" value="Immunoglobulins"/>
    <property type="match status" value="2"/>
</dbReference>
<dbReference type="GeneID" id="118425494"/>
<dbReference type="PROSITE" id="PS50853">
    <property type="entry name" value="FN3"/>
    <property type="match status" value="2"/>
</dbReference>
<dbReference type="SUPFAM" id="SSF47986">
    <property type="entry name" value="DEATH domain"/>
    <property type="match status" value="1"/>
</dbReference>
<dbReference type="PROSITE" id="PS50017">
    <property type="entry name" value="DEATH_DOMAIN"/>
    <property type="match status" value="1"/>
</dbReference>
<feature type="region of interest" description="Disordered" evidence="2">
    <location>
        <begin position="1"/>
        <end position="56"/>
    </location>
</feature>
<feature type="compositionally biased region" description="Polar residues" evidence="2">
    <location>
        <begin position="42"/>
        <end position="51"/>
    </location>
</feature>
<dbReference type="InterPro" id="IPR000488">
    <property type="entry name" value="Death_dom"/>
</dbReference>
<feature type="domain" description="Death" evidence="3">
    <location>
        <begin position="59"/>
        <end position="143"/>
    </location>
</feature>
<dbReference type="PANTHER" id="PTHR13817">
    <property type="entry name" value="TITIN"/>
    <property type="match status" value="1"/>
</dbReference>
<dbReference type="InterPro" id="IPR011029">
    <property type="entry name" value="DEATH-like_dom_sf"/>
</dbReference>
<protein>
    <submittedName>
        <fullName evidence="6">Titin-like</fullName>
    </submittedName>
</protein>
<dbReference type="RefSeq" id="XP_035690252.1">
    <property type="nucleotide sequence ID" value="XM_035834359.1"/>
</dbReference>
<dbReference type="Proteomes" id="UP000001554">
    <property type="component" value="Chromosome 1"/>
</dbReference>
<dbReference type="Pfam" id="PF00041">
    <property type="entry name" value="fn3"/>
    <property type="match status" value="2"/>
</dbReference>
<dbReference type="InterPro" id="IPR013783">
    <property type="entry name" value="Ig-like_fold"/>
</dbReference>
<dbReference type="InterPro" id="IPR003961">
    <property type="entry name" value="FN3_dom"/>
</dbReference>
<organism evidence="5 6">
    <name type="scientific">Branchiostoma floridae</name>
    <name type="common">Florida lancelet</name>
    <name type="synonym">Amphioxus</name>
    <dbReference type="NCBI Taxonomy" id="7739"/>
    <lineage>
        <taxon>Eukaryota</taxon>
        <taxon>Metazoa</taxon>
        <taxon>Chordata</taxon>
        <taxon>Cephalochordata</taxon>
        <taxon>Leptocardii</taxon>
        <taxon>Amphioxiformes</taxon>
        <taxon>Branchiostomatidae</taxon>
        <taxon>Branchiostoma</taxon>
    </lineage>
</organism>
<dbReference type="InterPro" id="IPR036116">
    <property type="entry name" value="FN3_sf"/>
</dbReference>
<accession>A0A9J7LW68</accession>
<evidence type="ECO:0000256" key="1">
    <source>
        <dbReference type="ARBA" id="ARBA00022737"/>
    </source>
</evidence>
<dbReference type="GO" id="GO:0007165">
    <property type="term" value="P:signal transduction"/>
    <property type="evidence" value="ECO:0007669"/>
    <property type="project" value="InterPro"/>
</dbReference>
<dbReference type="SUPFAM" id="SSF49265">
    <property type="entry name" value="Fibronectin type III"/>
    <property type="match status" value="1"/>
</dbReference>
<dbReference type="Gene3D" id="1.10.533.10">
    <property type="entry name" value="Death Domain, Fas"/>
    <property type="match status" value="1"/>
</dbReference>
<reference evidence="5" key="1">
    <citation type="journal article" date="2020" name="Nat. Ecol. Evol.">
        <title>Deeply conserved synteny resolves early events in vertebrate evolution.</title>
        <authorList>
            <person name="Simakov O."/>
            <person name="Marletaz F."/>
            <person name="Yue J.X."/>
            <person name="O'Connell B."/>
            <person name="Jenkins J."/>
            <person name="Brandt A."/>
            <person name="Calef R."/>
            <person name="Tung C.H."/>
            <person name="Huang T.K."/>
            <person name="Schmutz J."/>
            <person name="Satoh N."/>
            <person name="Yu J.K."/>
            <person name="Putnam N.H."/>
            <person name="Green R.E."/>
            <person name="Rokhsar D.S."/>
        </authorList>
    </citation>
    <scope>NUCLEOTIDE SEQUENCE [LARGE SCALE GENOMIC DNA]</scope>
    <source>
        <strain evidence="5">S238N-H82</strain>
    </source>
</reference>
<dbReference type="AlphaFoldDB" id="A0A9J7LW68"/>
<keyword evidence="5" id="KW-1185">Reference proteome</keyword>
<dbReference type="SMART" id="SM00060">
    <property type="entry name" value="FN3"/>
    <property type="match status" value="2"/>
</dbReference>
<evidence type="ECO:0000313" key="6">
    <source>
        <dbReference type="RefSeq" id="XP_035690252.1"/>
    </source>
</evidence>
<evidence type="ECO:0000259" key="3">
    <source>
        <dbReference type="PROSITE" id="PS50017"/>
    </source>
</evidence>
<gene>
    <name evidence="6" type="primary">LOC118425494</name>
</gene>
<proteinExistence type="predicted"/>
<keyword evidence="1" id="KW-0677">Repeat</keyword>
<evidence type="ECO:0000313" key="5">
    <source>
        <dbReference type="Proteomes" id="UP000001554"/>
    </source>
</evidence>
<feature type="compositionally biased region" description="Basic and acidic residues" evidence="2">
    <location>
        <begin position="8"/>
        <end position="19"/>
    </location>
</feature>
<evidence type="ECO:0000256" key="2">
    <source>
        <dbReference type="SAM" id="MobiDB-lite"/>
    </source>
</evidence>
<dbReference type="OrthoDB" id="504170at2759"/>
<dbReference type="InterPro" id="IPR050964">
    <property type="entry name" value="Striated_Muscle_Regulatory"/>
</dbReference>
<dbReference type="PANTHER" id="PTHR13817:SF151">
    <property type="entry name" value="TITIN"/>
    <property type="match status" value="1"/>
</dbReference>